<dbReference type="EMBL" id="WJXZ01000009">
    <property type="protein sequence ID" value="MRS62899.1"/>
    <property type="molecule type" value="Genomic_DNA"/>
</dbReference>
<dbReference type="InterPro" id="IPR029058">
    <property type="entry name" value="AB_hydrolase_fold"/>
</dbReference>
<protein>
    <submittedName>
        <fullName evidence="5">Amino acid adenylation domain-containing protein</fullName>
    </submittedName>
</protein>
<dbReference type="Gene3D" id="3.30.559.30">
    <property type="entry name" value="Nonribosomal peptide synthetase, condensation domain"/>
    <property type="match status" value="2"/>
</dbReference>
<dbReference type="Pfam" id="PF00550">
    <property type="entry name" value="PP-binding"/>
    <property type="match status" value="2"/>
</dbReference>
<dbReference type="GO" id="GO:0009366">
    <property type="term" value="C:enterobactin synthetase complex"/>
    <property type="evidence" value="ECO:0007669"/>
    <property type="project" value="TreeGrafter"/>
</dbReference>
<dbReference type="PROSITE" id="PS00012">
    <property type="entry name" value="PHOSPHOPANTETHEINE"/>
    <property type="match status" value="1"/>
</dbReference>
<dbReference type="InterPro" id="IPR011034">
    <property type="entry name" value="Formyl_transferase-like_C_sf"/>
</dbReference>
<dbReference type="CDD" id="cd12117">
    <property type="entry name" value="A_NRPS_Srf_like"/>
    <property type="match status" value="1"/>
</dbReference>
<dbReference type="InterPro" id="IPR010071">
    <property type="entry name" value="AA_adenyl_dom"/>
</dbReference>
<dbReference type="GO" id="GO:0043041">
    <property type="term" value="P:amino acid activation for nonribosomal peptide biosynthetic process"/>
    <property type="evidence" value="ECO:0007669"/>
    <property type="project" value="TreeGrafter"/>
</dbReference>
<dbReference type="InterPro" id="IPR025110">
    <property type="entry name" value="AMP-bd_C"/>
</dbReference>
<dbReference type="SUPFAM" id="SSF52777">
    <property type="entry name" value="CoA-dependent acyltransferases"/>
    <property type="match status" value="3"/>
</dbReference>
<comment type="cofactor">
    <cofactor evidence="1">
        <name>pantetheine 4'-phosphate</name>
        <dbReference type="ChEBI" id="CHEBI:47942"/>
    </cofactor>
</comment>
<evidence type="ECO:0000256" key="3">
    <source>
        <dbReference type="ARBA" id="ARBA00022553"/>
    </source>
</evidence>
<evidence type="ECO:0000313" key="6">
    <source>
        <dbReference type="Proteomes" id="UP000441754"/>
    </source>
</evidence>
<dbReference type="PANTHER" id="PTHR45527">
    <property type="entry name" value="NONRIBOSOMAL PEPTIDE SYNTHETASE"/>
    <property type="match status" value="1"/>
</dbReference>
<dbReference type="GO" id="GO:0005829">
    <property type="term" value="C:cytosol"/>
    <property type="evidence" value="ECO:0007669"/>
    <property type="project" value="TreeGrafter"/>
</dbReference>
<dbReference type="GO" id="GO:0072330">
    <property type="term" value="P:monocarboxylic acid biosynthetic process"/>
    <property type="evidence" value="ECO:0007669"/>
    <property type="project" value="UniProtKB-ARBA"/>
</dbReference>
<dbReference type="InterPro" id="IPR006162">
    <property type="entry name" value="Ppantetheine_attach_site"/>
</dbReference>
<dbReference type="GO" id="GO:0031177">
    <property type="term" value="F:phosphopantetheine binding"/>
    <property type="evidence" value="ECO:0007669"/>
    <property type="project" value="InterPro"/>
</dbReference>
<proteinExistence type="predicted"/>
<dbReference type="InterPro" id="IPR023213">
    <property type="entry name" value="CAT-like_dom_sf"/>
</dbReference>
<dbReference type="PROSITE" id="PS50075">
    <property type="entry name" value="CARRIER"/>
    <property type="match status" value="2"/>
</dbReference>
<dbReference type="SUPFAM" id="SSF50486">
    <property type="entry name" value="FMT C-terminal domain-like"/>
    <property type="match status" value="1"/>
</dbReference>
<dbReference type="Gene3D" id="3.30.300.30">
    <property type="match status" value="1"/>
</dbReference>
<name>A0A7K0EM63_9BACT</name>
<dbReference type="SMART" id="SM00823">
    <property type="entry name" value="PKS_PP"/>
    <property type="match status" value="2"/>
</dbReference>
<feature type="domain" description="Carrier" evidence="4">
    <location>
        <begin position="1080"/>
        <end position="1155"/>
    </location>
</feature>
<dbReference type="InterPro" id="IPR036477">
    <property type="entry name" value="Formyl_transf_N_sf"/>
</dbReference>
<evidence type="ECO:0000313" key="5">
    <source>
        <dbReference type="EMBL" id="MRS62899.1"/>
    </source>
</evidence>
<dbReference type="InterPro" id="IPR020806">
    <property type="entry name" value="PKS_PP-bd"/>
</dbReference>
<dbReference type="PANTHER" id="PTHR45527:SF1">
    <property type="entry name" value="FATTY ACID SYNTHASE"/>
    <property type="match status" value="1"/>
</dbReference>
<dbReference type="SUPFAM" id="SSF53328">
    <property type="entry name" value="Formyltransferase"/>
    <property type="match status" value="1"/>
</dbReference>
<dbReference type="InterPro" id="IPR045851">
    <property type="entry name" value="AMP-bd_C_sf"/>
</dbReference>
<dbReference type="CDD" id="cd19531">
    <property type="entry name" value="LCL_NRPS-like"/>
    <property type="match status" value="1"/>
</dbReference>
<dbReference type="Gene3D" id="1.10.1200.10">
    <property type="entry name" value="ACP-like"/>
    <property type="match status" value="2"/>
</dbReference>
<dbReference type="Pfam" id="PF00975">
    <property type="entry name" value="Thioesterase"/>
    <property type="match status" value="1"/>
</dbReference>
<feature type="domain" description="Carrier" evidence="4">
    <location>
        <begin position="1635"/>
        <end position="1710"/>
    </location>
</feature>
<dbReference type="CDD" id="cd08700">
    <property type="entry name" value="FMT_C_OzmH_like"/>
    <property type="match status" value="1"/>
</dbReference>
<dbReference type="InterPro" id="IPR020845">
    <property type="entry name" value="AMP-binding_CS"/>
</dbReference>
<dbReference type="NCBIfam" id="TIGR01733">
    <property type="entry name" value="AA-adenyl-dom"/>
    <property type="match status" value="1"/>
</dbReference>
<dbReference type="SUPFAM" id="SSF56801">
    <property type="entry name" value="Acetyl-CoA synthetase-like"/>
    <property type="match status" value="1"/>
</dbReference>
<dbReference type="FunFam" id="1.10.1200.10:FF:000016">
    <property type="entry name" value="Non-ribosomal peptide synthase"/>
    <property type="match status" value="1"/>
</dbReference>
<dbReference type="OrthoDB" id="4317020at2"/>
<dbReference type="Pfam" id="PF00551">
    <property type="entry name" value="Formyl_trans_N"/>
    <property type="match status" value="1"/>
</dbReference>
<keyword evidence="6" id="KW-1185">Reference proteome</keyword>
<dbReference type="RefSeq" id="WP_154176262.1">
    <property type="nucleotide sequence ID" value="NZ_WJXZ01000009.1"/>
</dbReference>
<dbReference type="Pfam" id="PF02911">
    <property type="entry name" value="Formyl_trans_C"/>
    <property type="match status" value="1"/>
</dbReference>
<keyword evidence="2" id="KW-0596">Phosphopantetheine</keyword>
<accession>A0A7K0EM63</accession>
<dbReference type="FunFam" id="3.40.50.980:FF:000001">
    <property type="entry name" value="Non-ribosomal peptide synthetase"/>
    <property type="match status" value="1"/>
</dbReference>
<organism evidence="5 6">
    <name type="scientific">Larkinella terrae</name>
    <dbReference type="NCBI Taxonomy" id="2025311"/>
    <lineage>
        <taxon>Bacteria</taxon>
        <taxon>Pseudomonadati</taxon>
        <taxon>Bacteroidota</taxon>
        <taxon>Cytophagia</taxon>
        <taxon>Cytophagales</taxon>
        <taxon>Spirosomataceae</taxon>
        <taxon>Larkinella</taxon>
    </lineage>
</organism>
<dbReference type="Gene3D" id="3.40.50.12230">
    <property type="match status" value="1"/>
</dbReference>
<dbReference type="PROSITE" id="PS00455">
    <property type="entry name" value="AMP_BINDING"/>
    <property type="match status" value="1"/>
</dbReference>
<sequence length="1994" mass="224047">MPYSCFIIGKDSLLIECAKILQQNGFIIKGIIADDRLVNRFCNETGLRFLDAQQPFDAVLAVEPFDYLFSISNDYILPESILDLPRRCTINYHDGPLPAYAGVHATFWALINQEKEHAITWHIVDAGIDTGPILKQHWFPVEPDETSIGLNIKCYSAALAAFRELADELASDQLVAQPQDLSRRTYFGRKNRPDTLFDFRKPAAETARLVRALNFGFHTSPFGFLKIRLGNDFFQVKELIMIDEAGDFSANPPGTITAIEPNELRVATGSGLLCIRSLTTLSGKPVSFSELTNQFNLKTGLVLTQPDDSFRREYLRADSQLNRHQAYWLEKYRTFSPSTVSISPSQQLENKAKRETEWVHVCLHTAIETLLDSLPTVSDKTDRLLTAFLLTVGRLASQQTIAVGYAGPESREIARKTGSLFADCVPFVLTVDWETGFEHALAVFRREQSTVENRQTVSSDRPWNESVLSVGMQDDAESLFPIIICRSTDKEVLVFENQPLVLVVSDDATCRIAYSPASWQADQVAELINRWLILLEKLLQVPTQPLKTVDLLTSEERNRMLVDWNAKDVPYPRHQPVHYLVEEQAQERPQAVALRCGPNTLTYGELNQRANQLARYLQKQGVEPGTLVGLCAERSPAMIISLLAILKTGGAYVPLDPSYPPARLAELCRQTHISFILTQQKWLDHLPTTGVTYLILDNEEAPWESESVGNPAVLVGAGHLAYVLFTSGSTGKPKNVAIPHRGIVRLVKGANYAQLDENTVMLGLAPLSFDASTLEIWGSLTNGGELVLITENRPTFELIKHTVQNHQVNSAFFTTALFNVLIDTGIEELTTLSQIIMGGEAASAEHVRRAQRQMPFCTFINGYGPTESTTFASYFNLSASTWENRSVPIGKPLSNTRLYVVDSFFNPVPPGVPGELLIGGDGLAREYLFQPELTREKFVLHSFSNEPEQRLYRTGDQARFQSDGTIEFLGRLDDQLKMRGFRIEPGEIEHALLQHPGLAEAVVLAIEPAPGQKMLAAYVVPRPGANPDAEVLRTFLRNRLPNYLIPTAFCLLKELPLTDNGKLDKKRLPPVLLRKAHPDAELSPTETALLPLWSAVLNQPDSSREDNFFELGGSSILAMQLIARIHQQFGRLLSLKDLFEFPTIQRLSAFLDQNSQPGFPHLMELKTADFGNSESAIPLSFAQTRLWIIHQLHELRGTYNVPIILKINGLLDLPVLQQSLEEVVRRHQILRTTFSHSDGVPFQRISASDSVPVLVSEWNGREADWLDQWLNTEAYQPFDLETGPLLRVRVASLGDDSWFLLLVFHHIIYDGWSTRVLANELSRIYSSLRQGQPVALLQLPLQYADFARWQLAHFTPSMLQRELVYWKNRLAGAPYLLDLPIDKPRPAVQSFEGADYSFHIPADRWPLIRQGLQEPGTTVFLRLLTVFSVWLYRVTRNPDVVVGIPVAGRNRSELVNNIGFFVNTLALRIEIQAEDSFRTLLRKVRDWMLEAFDHQDLPFEQVVEALKLPRTLAHTPLVQAIFDFQDEHSKDWQLDDLQVEPLPFVQHTAKFDLHLSFRELAGGVEGTFNYRTDLFNSVTIEKFSLDFTALLETLALYADVPFSKLEGKSGAVFETLAESPNSENLVSEEKPPLPTATEALVEWLRTTWSALLKVPDVGLDDDFFEIGGHSLLAFQLTTELQRQLGHAVSVGAVFANPTIRKLVIHLETAHPERIWQSLVAVQPKGRRPPLYCVHPISGDIGYAYQLVPYLSDDQPVYGLQAVGLDGRTEPFTSLEDMAAYYVKLILEQQPNGPYRLCGYSMGGIVAFEMAHQLKKIGKDVDLLALIDSYPVNPHADNPNQIPMGQLLTYYYHYWRSLPKHPGLLWRFFQKKAPLATRYFLNRLKNSLPVGASISSIDASKIKSIQLGNRLVASSLLAYSKYLFKPYDGKVVLLRAAGNDNLVNHRHTVKFGWDRYARQGVDVHFIPGLHETLFADEGTIAKMGAVLTAYLKSAV</sequence>
<dbReference type="GO" id="GO:0009239">
    <property type="term" value="P:enterobactin biosynthetic process"/>
    <property type="evidence" value="ECO:0007669"/>
    <property type="project" value="TreeGrafter"/>
</dbReference>
<dbReference type="Pfam" id="PF00501">
    <property type="entry name" value="AMP-binding"/>
    <property type="match status" value="1"/>
</dbReference>
<dbReference type="GO" id="GO:0047527">
    <property type="term" value="F:2,3-dihydroxybenzoate-serine ligase activity"/>
    <property type="evidence" value="ECO:0007669"/>
    <property type="project" value="TreeGrafter"/>
</dbReference>
<dbReference type="InterPro" id="IPR009081">
    <property type="entry name" value="PP-bd_ACP"/>
</dbReference>
<dbReference type="Gene3D" id="2.30.38.10">
    <property type="entry name" value="Luciferase, Domain 3"/>
    <property type="match status" value="1"/>
</dbReference>
<reference evidence="5 6" key="1">
    <citation type="journal article" date="2018" name="Antonie Van Leeuwenhoek">
        <title>Larkinella terrae sp. nov., isolated from soil on Jeju Island, South Korea.</title>
        <authorList>
            <person name="Ten L.N."/>
            <person name="Jeon J."/>
            <person name="Park S.J."/>
            <person name="Park S."/>
            <person name="Lee S.Y."/>
            <person name="Kim M.K."/>
            <person name="Jung H.Y."/>
        </authorList>
    </citation>
    <scope>NUCLEOTIDE SEQUENCE [LARGE SCALE GENOMIC DNA]</scope>
    <source>
        <strain evidence="5 6">KCTC 52001</strain>
    </source>
</reference>
<dbReference type="Gene3D" id="3.30.559.10">
    <property type="entry name" value="Chloramphenicol acetyltransferase-like domain"/>
    <property type="match status" value="1"/>
</dbReference>
<dbReference type="InterPro" id="IPR001031">
    <property type="entry name" value="Thioesterase"/>
</dbReference>
<dbReference type="InterPro" id="IPR036736">
    <property type="entry name" value="ACP-like_sf"/>
</dbReference>
<gene>
    <name evidence="5" type="ORF">GJJ30_16490</name>
</gene>
<evidence type="ECO:0000259" key="4">
    <source>
        <dbReference type="PROSITE" id="PS50075"/>
    </source>
</evidence>
<dbReference type="Gene3D" id="3.40.50.1820">
    <property type="entry name" value="alpha/beta hydrolase"/>
    <property type="match status" value="1"/>
</dbReference>
<evidence type="ECO:0000256" key="2">
    <source>
        <dbReference type="ARBA" id="ARBA00022450"/>
    </source>
</evidence>
<dbReference type="FunFam" id="3.40.50.12780:FF:000012">
    <property type="entry name" value="Non-ribosomal peptide synthetase"/>
    <property type="match status" value="1"/>
</dbReference>
<dbReference type="SUPFAM" id="SSF53474">
    <property type="entry name" value="alpha/beta-Hydrolases"/>
    <property type="match status" value="1"/>
</dbReference>
<dbReference type="Pfam" id="PF13193">
    <property type="entry name" value="AMP-binding_C"/>
    <property type="match status" value="1"/>
</dbReference>
<dbReference type="Pfam" id="PF00668">
    <property type="entry name" value="Condensation"/>
    <property type="match status" value="1"/>
</dbReference>
<dbReference type="InterPro" id="IPR002376">
    <property type="entry name" value="Formyl_transf_N"/>
</dbReference>
<dbReference type="InterPro" id="IPR001242">
    <property type="entry name" value="Condensation_dom"/>
</dbReference>
<dbReference type="SUPFAM" id="SSF47336">
    <property type="entry name" value="ACP-like"/>
    <property type="match status" value="2"/>
</dbReference>
<dbReference type="InterPro" id="IPR005793">
    <property type="entry name" value="Formyl_trans_C"/>
</dbReference>
<keyword evidence="3" id="KW-0597">Phosphoprotein</keyword>
<dbReference type="Proteomes" id="UP000441754">
    <property type="component" value="Unassembled WGS sequence"/>
</dbReference>
<dbReference type="Gene3D" id="3.40.50.980">
    <property type="match status" value="2"/>
</dbReference>
<dbReference type="InterPro" id="IPR000873">
    <property type="entry name" value="AMP-dep_synth/lig_dom"/>
</dbReference>
<comment type="caution">
    <text evidence="5">The sequence shown here is derived from an EMBL/GenBank/DDBJ whole genome shotgun (WGS) entry which is preliminary data.</text>
</comment>
<evidence type="ECO:0000256" key="1">
    <source>
        <dbReference type="ARBA" id="ARBA00001957"/>
    </source>
</evidence>